<sequence>MTSSTAKTVSISLKNLSKVYVTENIETHALQNIELDIYHGEFVSISGPSGCGKSTLLSILGLLDSPSEGQYLIEGEAVEGLNLDQRAEYRNLKIGFVFQSFNLIDELSVFENVALPLRYREPELGEADIAAAVKQALTQVEMSHRAEHKPNQLSGGQQQRIAIARALVGDPTILLVDEPTGNLDSHNGDAVMGLLRTLNRQGTTICMVTHDPRYANFASKQYHLLDGKIVTVPSLSEAI</sequence>
<evidence type="ECO:0000256" key="3">
    <source>
        <dbReference type="ARBA" id="ARBA00022840"/>
    </source>
</evidence>
<dbReference type="InterPro" id="IPR017871">
    <property type="entry name" value="ABC_transporter-like_CS"/>
</dbReference>
<evidence type="ECO:0000313" key="6">
    <source>
        <dbReference type="EMBL" id="KAF7764229.1"/>
    </source>
</evidence>
<keyword evidence="3 6" id="KW-0067">ATP-binding</keyword>
<evidence type="ECO:0000259" key="5">
    <source>
        <dbReference type="PROSITE" id="PS50893"/>
    </source>
</evidence>
<dbReference type="InterPro" id="IPR027417">
    <property type="entry name" value="P-loop_NTPase"/>
</dbReference>
<comment type="caution">
    <text evidence="6">The sequence shown here is derived from an EMBL/GenBank/DDBJ whole genome shotgun (WGS) entry which is preliminary data.</text>
</comment>
<dbReference type="SMART" id="SM00382">
    <property type="entry name" value="AAA"/>
    <property type="match status" value="1"/>
</dbReference>
<dbReference type="GO" id="GO:1902495">
    <property type="term" value="C:transmembrane transporter complex"/>
    <property type="evidence" value="ECO:0007669"/>
    <property type="project" value="UniProtKB-ARBA"/>
</dbReference>
<comment type="similarity">
    <text evidence="4">Belongs to the ABC transporter superfamily. Macrolide exporter (TC 3.A.1.122) family.</text>
</comment>
<dbReference type="InterPro" id="IPR017911">
    <property type="entry name" value="MacB-like_ATP-bd"/>
</dbReference>
<protein>
    <submittedName>
        <fullName evidence="6">ABC transport system ATP-binding protein</fullName>
    </submittedName>
</protein>
<dbReference type="InterPro" id="IPR003439">
    <property type="entry name" value="ABC_transporter-like_ATP-bd"/>
</dbReference>
<dbReference type="SUPFAM" id="SSF52540">
    <property type="entry name" value="P-loop containing nucleoside triphosphate hydrolases"/>
    <property type="match status" value="1"/>
</dbReference>
<dbReference type="Gene3D" id="3.40.50.300">
    <property type="entry name" value="P-loop containing nucleotide triphosphate hydrolases"/>
    <property type="match status" value="1"/>
</dbReference>
<dbReference type="RefSeq" id="WP_010361993.1">
    <property type="nucleotide sequence ID" value="NZ_AHBZ03000027.1"/>
</dbReference>
<proteinExistence type="inferred from homology"/>
<keyword evidence="1" id="KW-0813">Transport</keyword>
<feature type="domain" description="ABC transporter" evidence="5">
    <location>
        <begin position="11"/>
        <end position="239"/>
    </location>
</feature>
<organism evidence="6 7">
    <name type="scientific">Pseudoalteromonas citrea</name>
    <dbReference type="NCBI Taxonomy" id="43655"/>
    <lineage>
        <taxon>Bacteria</taxon>
        <taxon>Pseudomonadati</taxon>
        <taxon>Pseudomonadota</taxon>
        <taxon>Gammaproteobacteria</taxon>
        <taxon>Alteromonadales</taxon>
        <taxon>Pseudoalteromonadaceae</taxon>
        <taxon>Pseudoalteromonas</taxon>
    </lineage>
</organism>
<evidence type="ECO:0000256" key="2">
    <source>
        <dbReference type="ARBA" id="ARBA00022741"/>
    </source>
</evidence>
<dbReference type="PROSITE" id="PS50893">
    <property type="entry name" value="ABC_TRANSPORTER_2"/>
    <property type="match status" value="1"/>
</dbReference>
<gene>
    <name evidence="6" type="ORF">PCIT_b0168</name>
</gene>
<dbReference type="CDD" id="cd03255">
    <property type="entry name" value="ABC_MJ0796_LolCDE_FtsE"/>
    <property type="match status" value="1"/>
</dbReference>
<reference evidence="6" key="2">
    <citation type="submission" date="2015-03" db="EMBL/GenBank/DDBJ databases">
        <title>Genome sequence of Pseudoalteromonas citrea.</title>
        <authorList>
            <person name="Xie B.-B."/>
            <person name="Rong J.-C."/>
            <person name="Qin Q.-L."/>
            <person name="Zhang Y.-Z."/>
        </authorList>
    </citation>
    <scope>NUCLEOTIDE SEQUENCE</scope>
    <source>
        <strain evidence="6">DSM 8771</strain>
    </source>
</reference>
<dbReference type="Proteomes" id="UP000016487">
    <property type="component" value="Unassembled WGS sequence"/>
</dbReference>
<accession>A0AAD4AE24</accession>
<dbReference type="PANTHER" id="PTHR42798:SF6">
    <property type="entry name" value="CELL DIVISION ATP-BINDING PROTEIN FTSE"/>
    <property type="match status" value="1"/>
</dbReference>
<dbReference type="InterPro" id="IPR003593">
    <property type="entry name" value="AAA+_ATPase"/>
</dbReference>
<reference evidence="6" key="1">
    <citation type="journal article" date="2012" name="J. Bacteriol.">
        <title>Genome sequences of type strains of seven species of the marine bacterium Pseudoalteromonas.</title>
        <authorList>
            <person name="Xie B.B."/>
            <person name="Shu Y.L."/>
            <person name="Qin Q.L."/>
            <person name="Rong J.C."/>
            <person name="Zhang X.Y."/>
            <person name="Chen X.L."/>
            <person name="Shi M."/>
            <person name="He H.L."/>
            <person name="Zhou B.C."/>
            <person name="Zhang Y.Z."/>
        </authorList>
    </citation>
    <scope>NUCLEOTIDE SEQUENCE</scope>
    <source>
        <strain evidence="6">DSM 8771</strain>
    </source>
</reference>
<evidence type="ECO:0000256" key="4">
    <source>
        <dbReference type="ARBA" id="ARBA00038388"/>
    </source>
</evidence>
<dbReference type="GO" id="GO:0016887">
    <property type="term" value="F:ATP hydrolysis activity"/>
    <property type="evidence" value="ECO:0007669"/>
    <property type="project" value="InterPro"/>
</dbReference>
<dbReference type="GO" id="GO:0022857">
    <property type="term" value="F:transmembrane transporter activity"/>
    <property type="evidence" value="ECO:0007669"/>
    <property type="project" value="UniProtKB-ARBA"/>
</dbReference>
<evidence type="ECO:0000256" key="1">
    <source>
        <dbReference type="ARBA" id="ARBA00022448"/>
    </source>
</evidence>
<dbReference type="AlphaFoldDB" id="A0AAD4AE24"/>
<dbReference type="EMBL" id="AHBZ03000027">
    <property type="protein sequence ID" value="KAF7764229.1"/>
    <property type="molecule type" value="Genomic_DNA"/>
</dbReference>
<dbReference type="Pfam" id="PF00005">
    <property type="entry name" value="ABC_tran"/>
    <property type="match status" value="1"/>
</dbReference>
<dbReference type="FunFam" id="3.40.50.300:FF:000032">
    <property type="entry name" value="Export ABC transporter ATP-binding protein"/>
    <property type="match status" value="1"/>
</dbReference>
<name>A0AAD4AE24_9GAMM</name>
<keyword evidence="2" id="KW-0547">Nucleotide-binding</keyword>
<evidence type="ECO:0000313" key="7">
    <source>
        <dbReference type="Proteomes" id="UP000016487"/>
    </source>
</evidence>
<dbReference type="PROSITE" id="PS00211">
    <property type="entry name" value="ABC_TRANSPORTER_1"/>
    <property type="match status" value="1"/>
</dbReference>
<dbReference type="PANTHER" id="PTHR42798">
    <property type="entry name" value="LIPOPROTEIN-RELEASING SYSTEM ATP-BINDING PROTEIN LOLD"/>
    <property type="match status" value="1"/>
</dbReference>
<dbReference type="GO" id="GO:0005524">
    <property type="term" value="F:ATP binding"/>
    <property type="evidence" value="ECO:0007669"/>
    <property type="project" value="UniProtKB-KW"/>
</dbReference>